<dbReference type="Proteomes" id="UP001431429">
    <property type="component" value="Unassembled WGS sequence"/>
</dbReference>
<evidence type="ECO:0000313" key="1">
    <source>
        <dbReference type="EMBL" id="MCM2391749.1"/>
    </source>
</evidence>
<evidence type="ECO:0000313" key="2">
    <source>
        <dbReference type="Proteomes" id="UP001431429"/>
    </source>
</evidence>
<protein>
    <submittedName>
        <fullName evidence="1">Uncharacterized protein</fullName>
    </submittedName>
</protein>
<dbReference type="RefSeq" id="WP_250922075.1">
    <property type="nucleotide sequence ID" value="NZ_JAMQAW010000032.1"/>
</dbReference>
<reference evidence="1" key="1">
    <citation type="submission" date="2022-06" db="EMBL/GenBank/DDBJ databases">
        <title>Genome public.</title>
        <authorList>
            <person name="Sun Q."/>
        </authorList>
    </citation>
    <scope>NUCLEOTIDE SEQUENCE</scope>
    <source>
        <strain evidence="1">CWNU-1</strain>
    </source>
</reference>
<organism evidence="1 2">
    <name type="scientific">Streptomyces albipurpureus</name>
    <dbReference type="NCBI Taxonomy" id="2897419"/>
    <lineage>
        <taxon>Bacteria</taxon>
        <taxon>Bacillati</taxon>
        <taxon>Actinomycetota</taxon>
        <taxon>Actinomycetes</taxon>
        <taxon>Kitasatosporales</taxon>
        <taxon>Streptomycetaceae</taxon>
        <taxon>Streptomyces</taxon>
    </lineage>
</organism>
<dbReference type="EMBL" id="JAMQAW010000032">
    <property type="protein sequence ID" value="MCM2391749.1"/>
    <property type="molecule type" value="Genomic_DNA"/>
</dbReference>
<comment type="caution">
    <text evidence="1">The sequence shown here is derived from an EMBL/GenBank/DDBJ whole genome shotgun (WGS) entry which is preliminary data.</text>
</comment>
<gene>
    <name evidence="1" type="ORF">NBG84_26270</name>
</gene>
<keyword evidence="2" id="KW-1185">Reference proteome</keyword>
<name>A0ABT0UUV1_9ACTN</name>
<accession>A0ABT0UUV1</accession>
<sequence>MTDTLRRFKDCDGDTWEEYEPGWLKLVERANGKTMFVGSMVSIEDVASDHGPLTEVRPDVDVRALLADVLVDLAEVARSAYWEAVDPVEERVFDRLSDMFSGKSRELRSERA</sequence>
<proteinExistence type="predicted"/>